<dbReference type="GO" id="GO:0003723">
    <property type="term" value="F:RNA binding"/>
    <property type="evidence" value="ECO:0007669"/>
    <property type="project" value="UniProtKB-UniRule"/>
</dbReference>
<feature type="compositionally biased region" description="Basic residues" evidence="3">
    <location>
        <begin position="74"/>
        <end position="103"/>
    </location>
</feature>
<dbReference type="PROSITE" id="PS50102">
    <property type="entry name" value="RRM"/>
    <property type="match status" value="2"/>
</dbReference>
<dbReference type="GO" id="GO:0006397">
    <property type="term" value="P:mRNA processing"/>
    <property type="evidence" value="ECO:0007669"/>
    <property type="project" value="InterPro"/>
</dbReference>
<comment type="caution">
    <text evidence="5">The sequence shown here is derived from an EMBL/GenBank/DDBJ whole genome shotgun (WGS) entry which is preliminary data.</text>
</comment>
<dbReference type="EMBL" id="CAJJDO010000019">
    <property type="protein sequence ID" value="CAD8149668.1"/>
    <property type="molecule type" value="Genomic_DNA"/>
</dbReference>
<evidence type="ECO:0000256" key="3">
    <source>
        <dbReference type="SAM" id="MobiDB-lite"/>
    </source>
</evidence>
<dbReference type="Proteomes" id="UP000689195">
    <property type="component" value="Unassembled WGS sequence"/>
</dbReference>
<evidence type="ECO:0000313" key="5">
    <source>
        <dbReference type="EMBL" id="CAD8149668.1"/>
    </source>
</evidence>
<dbReference type="OrthoDB" id="5411533at2759"/>
<dbReference type="PANTHER" id="PTHR48036">
    <property type="entry name" value="SPLICING FACTOR (PAD-1), PUTATIVE (AFU_ORTHOLOGUE AFUA_1G15810)-RELATED"/>
    <property type="match status" value="1"/>
</dbReference>
<gene>
    <name evidence="5" type="ORF">PPENT_87.1.T0190225</name>
</gene>
<feature type="region of interest" description="Disordered" evidence="3">
    <location>
        <begin position="1"/>
        <end position="121"/>
    </location>
</feature>
<dbReference type="SMART" id="SM00360">
    <property type="entry name" value="RRM"/>
    <property type="match status" value="3"/>
</dbReference>
<evidence type="ECO:0000256" key="1">
    <source>
        <dbReference type="PROSITE-ProRule" id="PRU00176"/>
    </source>
</evidence>
<evidence type="ECO:0000259" key="4">
    <source>
        <dbReference type="PROSITE" id="PS50102"/>
    </source>
</evidence>
<sequence>MQNMDLDFEQFQRYMQSENTQQQKHDQKGNEKDKDRGHEKNKDKHYKDNNRERERERERDKDKDKDRERDKSAEKKKKKKDEKKDKKKRSRSASRSSKKKKSKKEKEREKDKDKDNQQQVITTQILMTSDIQKKREIAKQRKIEIMEAEIRELERKIVEVERELEEAHRQDLTVLMYCLPLKAKEKHIYQFFQTFNCGKIRDIRIIRDQKSGRSRGVAYVEFYQEESIPMALALNDRLFIMDGQQVGTIPVKIQLSQAEKNRAARDQKNMQIKQNKLQNIQDLQNMNGPARVQITGMAEQLQRINEEDIREAFAPFGTIETVEIPKDESGRMTGVLYVTYEKAESARNMIEVINNQPFLLNGKPIKVQLVSGANNYMDLQLDDDLVQNPVMRITLMKKLMDDSLIDNINLPPLMTQLGLTVQRILNIIQSPNPTLGCISGWMPLKHNPPACPCTTKVIVLTNMWTELEISNQAAIVELKEEVENECKKYGEVEMVWVDKKNEGNVIIVFKQWEAAKQVNVLMNNRRFGNKVVQSYFITESQFMSIIK</sequence>
<name>A0A8S1TCN5_9CILI</name>
<dbReference type="CDD" id="cd12283">
    <property type="entry name" value="RRM1_RBM39_like"/>
    <property type="match status" value="1"/>
</dbReference>
<dbReference type="Pfam" id="PF00076">
    <property type="entry name" value="RRM_1"/>
    <property type="match status" value="2"/>
</dbReference>
<feature type="coiled-coil region" evidence="2">
    <location>
        <begin position="136"/>
        <end position="170"/>
    </location>
</feature>
<dbReference type="CDD" id="cd00590">
    <property type="entry name" value="RRM_SF"/>
    <property type="match status" value="1"/>
</dbReference>
<reference evidence="5" key="1">
    <citation type="submission" date="2021-01" db="EMBL/GenBank/DDBJ databases">
        <authorList>
            <consortium name="Genoscope - CEA"/>
            <person name="William W."/>
        </authorList>
    </citation>
    <scope>NUCLEOTIDE SEQUENCE</scope>
</reference>
<feature type="compositionally biased region" description="Basic and acidic residues" evidence="3">
    <location>
        <begin position="104"/>
        <end position="116"/>
    </location>
</feature>
<keyword evidence="1" id="KW-0694">RNA-binding</keyword>
<accession>A0A8S1TCN5</accession>
<proteinExistence type="predicted"/>
<dbReference type="InterPro" id="IPR000504">
    <property type="entry name" value="RRM_dom"/>
</dbReference>
<dbReference type="CDD" id="cd12285">
    <property type="entry name" value="RRM3_RBM39_like"/>
    <property type="match status" value="1"/>
</dbReference>
<evidence type="ECO:0000313" key="6">
    <source>
        <dbReference type="Proteomes" id="UP000689195"/>
    </source>
</evidence>
<feature type="compositionally biased region" description="Basic and acidic residues" evidence="3">
    <location>
        <begin position="23"/>
        <end position="73"/>
    </location>
</feature>
<protein>
    <recommendedName>
        <fullName evidence="4">RRM domain-containing protein</fullName>
    </recommendedName>
</protein>
<organism evidence="5 6">
    <name type="scientific">Paramecium pentaurelia</name>
    <dbReference type="NCBI Taxonomy" id="43138"/>
    <lineage>
        <taxon>Eukaryota</taxon>
        <taxon>Sar</taxon>
        <taxon>Alveolata</taxon>
        <taxon>Ciliophora</taxon>
        <taxon>Intramacronucleata</taxon>
        <taxon>Oligohymenophorea</taxon>
        <taxon>Peniculida</taxon>
        <taxon>Parameciidae</taxon>
        <taxon>Paramecium</taxon>
    </lineage>
</organism>
<feature type="compositionally biased region" description="Polar residues" evidence="3">
    <location>
        <begin position="13"/>
        <end position="22"/>
    </location>
</feature>
<dbReference type="InterPro" id="IPR006509">
    <property type="entry name" value="RBM39_SF"/>
</dbReference>
<feature type="domain" description="RRM" evidence="4">
    <location>
        <begin position="172"/>
        <end position="258"/>
    </location>
</feature>
<dbReference type="GO" id="GO:0005634">
    <property type="term" value="C:nucleus"/>
    <property type="evidence" value="ECO:0007669"/>
    <property type="project" value="InterPro"/>
</dbReference>
<keyword evidence="2" id="KW-0175">Coiled coil</keyword>
<evidence type="ECO:0000256" key="2">
    <source>
        <dbReference type="SAM" id="Coils"/>
    </source>
</evidence>
<keyword evidence="6" id="KW-1185">Reference proteome</keyword>
<dbReference type="AlphaFoldDB" id="A0A8S1TCN5"/>
<feature type="domain" description="RRM" evidence="4">
    <location>
        <begin position="290"/>
        <end position="372"/>
    </location>
</feature>